<dbReference type="SMART" id="SM00408">
    <property type="entry name" value="IGc2"/>
    <property type="match status" value="19"/>
</dbReference>
<evidence type="ECO:0000256" key="3">
    <source>
        <dbReference type="ARBA" id="ARBA00022741"/>
    </source>
</evidence>
<evidence type="ECO:0000313" key="11">
    <source>
        <dbReference type="Proteomes" id="UP000695022"/>
    </source>
</evidence>
<dbReference type="InterPro" id="IPR036116">
    <property type="entry name" value="FN3_sf"/>
</dbReference>
<feature type="domain" description="Ig-like" evidence="9">
    <location>
        <begin position="1417"/>
        <end position="1510"/>
    </location>
</feature>
<feature type="domain" description="Ig-like" evidence="9">
    <location>
        <begin position="416"/>
        <end position="507"/>
    </location>
</feature>
<feature type="domain" description="Fibronectin type-III" evidence="10">
    <location>
        <begin position="718"/>
        <end position="821"/>
    </location>
</feature>
<feature type="compositionally biased region" description="Basic and acidic residues" evidence="7">
    <location>
        <begin position="601"/>
        <end position="611"/>
    </location>
</feature>
<feature type="domain" description="Ig-like" evidence="9">
    <location>
        <begin position="1808"/>
        <end position="1897"/>
    </location>
</feature>
<evidence type="ECO:0000256" key="1">
    <source>
        <dbReference type="ARBA" id="ARBA00006692"/>
    </source>
</evidence>
<comment type="similarity">
    <text evidence="1">Belongs to the protein kinase superfamily. CAMK Ser/Thr protein kinase family.</text>
</comment>
<feature type="domain" description="Fibronectin type-III" evidence="10">
    <location>
        <begin position="2115"/>
        <end position="2210"/>
    </location>
</feature>
<reference evidence="12" key="1">
    <citation type="submission" date="2025-08" db="UniProtKB">
        <authorList>
            <consortium name="RefSeq"/>
        </authorList>
    </citation>
    <scope>IDENTIFICATION</scope>
</reference>
<dbReference type="Pfam" id="PF00069">
    <property type="entry name" value="Pkinase"/>
    <property type="match status" value="2"/>
</dbReference>
<feature type="domain" description="Ig-like" evidence="9">
    <location>
        <begin position="2971"/>
        <end position="3065"/>
    </location>
</feature>
<feature type="region of interest" description="Disordered" evidence="7">
    <location>
        <begin position="2531"/>
        <end position="2550"/>
    </location>
</feature>
<dbReference type="InterPro" id="IPR003598">
    <property type="entry name" value="Ig_sub2"/>
</dbReference>
<keyword evidence="11" id="KW-1185">Reference proteome</keyword>
<dbReference type="SMART" id="SM00220">
    <property type="entry name" value="S_TKc"/>
    <property type="match status" value="2"/>
</dbReference>
<feature type="domain" description="Fibronectin type-III" evidence="10">
    <location>
        <begin position="3951"/>
        <end position="4045"/>
    </location>
</feature>
<feature type="domain" description="Ig-like" evidence="9">
    <location>
        <begin position="1614"/>
        <end position="1705"/>
    </location>
</feature>
<feature type="domain" description="Fibronectin type-III" evidence="10">
    <location>
        <begin position="122"/>
        <end position="217"/>
    </location>
</feature>
<feature type="domain" description="Ig-like" evidence="9">
    <location>
        <begin position="2559"/>
        <end position="2647"/>
    </location>
</feature>
<gene>
    <name evidence="12" type="primary">LOC106809206</name>
</gene>
<dbReference type="InterPro" id="IPR036179">
    <property type="entry name" value="Ig-like_dom_sf"/>
</dbReference>
<dbReference type="InterPro" id="IPR008271">
    <property type="entry name" value="Ser/Thr_kinase_AS"/>
</dbReference>
<dbReference type="PRINTS" id="PR00014">
    <property type="entry name" value="FNTYPEIII"/>
</dbReference>
<feature type="domain" description="Fibronectin type-III" evidence="10">
    <location>
        <begin position="1906"/>
        <end position="1999"/>
    </location>
</feature>
<feature type="domain" description="Ig-like" evidence="9">
    <location>
        <begin position="2868"/>
        <end position="2957"/>
    </location>
</feature>
<feature type="region of interest" description="Disordered" evidence="7">
    <location>
        <begin position="3191"/>
        <end position="3211"/>
    </location>
</feature>
<protein>
    <submittedName>
        <fullName evidence="12">Twitchin-like isoform X1</fullName>
    </submittedName>
</protein>
<evidence type="ECO:0000259" key="10">
    <source>
        <dbReference type="PROSITE" id="PS50853"/>
    </source>
</evidence>
<feature type="domain" description="Ig-like" evidence="9">
    <location>
        <begin position="2765"/>
        <end position="2849"/>
    </location>
</feature>
<feature type="domain" description="Ig-like" evidence="9">
    <location>
        <begin position="3854"/>
        <end position="3939"/>
    </location>
</feature>
<feature type="domain" description="Fibronectin type-III" evidence="10">
    <location>
        <begin position="3111"/>
        <end position="3204"/>
    </location>
</feature>
<feature type="domain" description="Ig-like" evidence="9">
    <location>
        <begin position="23"/>
        <end position="115"/>
    </location>
</feature>
<feature type="domain" description="Fibronectin type-III" evidence="10">
    <location>
        <begin position="2216"/>
        <end position="2313"/>
    </location>
</feature>
<evidence type="ECO:0000259" key="8">
    <source>
        <dbReference type="PROSITE" id="PS50011"/>
    </source>
</evidence>
<feature type="region of interest" description="Disordered" evidence="7">
    <location>
        <begin position="601"/>
        <end position="626"/>
    </location>
</feature>
<feature type="compositionally biased region" description="Basic and acidic residues" evidence="7">
    <location>
        <begin position="3201"/>
        <end position="3211"/>
    </location>
</feature>
<feature type="domain" description="Fibronectin type-III" evidence="10">
    <location>
        <begin position="1712"/>
        <end position="1805"/>
    </location>
</feature>
<feature type="domain" description="Ig-like" evidence="9">
    <location>
        <begin position="619"/>
        <end position="711"/>
    </location>
</feature>
<feature type="domain" description="Ig-like" evidence="9">
    <location>
        <begin position="1022"/>
        <end position="1113"/>
    </location>
</feature>
<feature type="domain" description="Fibronectin type-III" evidence="10">
    <location>
        <begin position="1517"/>
        <end position="1612"/>
    </location>
</feature>
<dbReference type="SMART" id="SM00060">
    <property type="entry name" value="FN3"/>
    <property type="match status" value="15"/>
</dbReference>
<dbReference type="InterPro" id="IPR013783">
    <property type="entry name" value="Ig-like_fold"/>
</dbReference>
<feature type="domain" description="Ig-like" evidence="9">
    <location>
        <begin position="1219"/>
        <end position="1310"/>
    </location>
</feature>
<dbReference type="CDD" id="cd00096">
    <property type="entry name" value="Ig"/>
    <property type="match status" value="1"/>
</dbReference>
<dbReference type="Pfam" id="PF07679">
    <property type="entry name" value="I-set"/>
    <property type="match status" value="19"/>
</dbReference>
<dbReference type="CDD" id="cd14006">
    <property type="entry name" value="STKc_MLCK-like"/>
    <property type="match status" value="1"/>
</dbReference>
<dbReference type="Gene3D" id="1.10.510.10">
    <property type="entry name" value="Transferase(Phosphotransferase) domain 1"/>
    <property type="match status" value="2"/>
</dbReference>
<dbReference type="PROSITE" id="PS00107">
    <property type="entry name" value="PROTEIN_KINASE_ATP"/>
    <property type="match status" value="1"/>
</dbReference>
<proteinExistence type="inferred from homology"/>
<dbReference type="PROSITE" id="PS50011">
    <property type="entry name" value="PROTEIN_KINASE_DOM"/>
    <property type="match status" value="2"/>
</dbReference>
<keyword evidence="5" id="KW-0393">Immunoglobulin domain</keyword>
<feature type="domain" description="Ig-like" evidence="9">
    <location>
        <begin position="825"/>
        <end position="916"/>
    </location>
</feature>
<organism evidence="11 12">
    <name type="scientific">Priapulus caudatus</name>
    <name type="common">Priapulid worm</name>
    <dbReference type="NCBI Taxonomy" id="37621"/>
    <lineage>
        <taxon>Eukaryota</taxon>
        <taxon>Metazoa</taxon>
        <taxon>Ecdysozoa</taxon>
        <taxon>Scalidophora</taxon>
        <taxon>Priapulida</taxon>
        <taxon>Priapulimorpha</taxon>
        <taxon>Priapulimorphida</taxon>
        <taxon>Priapulidae</taxon>
        <taxon>Priapulus</taxon>
    </lineage>
</organism>
<feature type="domain" description="Ig-like" evidence="9">
    <location>
        <begin position="3329"/>
        <end position="3419"/>
    </location>
</feature>
<feature type="domain" description="Ig-like" evidence="9">
    <location>
        <begin position="2659"/>
        <end position="2742"/>
    </location>
</feature>
<accession>A0ABM1E667</accession>
<dbReference type="GeneID" id="106809206"/>
<dbReference type="PROSITE" id="PS50853">
    <property type="entry name" value="FN3"/>
    <property type="match status" value="15"/>
</dbReference>
<sequence>MKLEPVQPRKYKSFICQDKPCAPELKIGDKYKDGLTVKAGQPIKLEIPYRAIPAPEVTWLFNGKPIKDHKKTNVESGSKKSIVTVKDSTRADDKGEYTIKIKNDMGEETMSVNVNVIDKPEAPKEVRVQEITSKDAMVEWDEPADKGGVEILDFVVEICDEEEAPGRWKKVGKTKDKSMKVPNLKEDHEYKVRVSAENEMGTGPSKEVTKPFVAQDKPIPPEFKNIDEVKKGITVKAGETIKLEIPYRAIPAPEVTWTARGKPLVEDKRTKVDSNRHRTIMTVKDAIREDKGDFKLKLKNDEGEQSVTIPVNVIDKPKPPQDLKVANITADSVTLTWKKPEDDGGKEITGYIVDKRKKNADEWENVANTKELKTKVSDLVEGNEYNFRLRATNEVGESTPVRLTEHVLIKAPPAPPKIAMPEEYAQGITLNAGQDLKLEIPFTGNPVPEVTWTKDGKPLKPAKNLKIVNKDDETTVTLDVAKRPDKGEYKLKLKNELGEDSASVAITILDKPTKVKDLIVTDVTNKSVLLKWKKPEDDGGTSITAYVVEKKEVNATAWVRITMPKDSKVATETEMKFTVPDLAEDHEYLFRVSAENKIGRSDPLETKEGTITKKPPAPPKIDLPEDMKNGVTFHGGDTLLLEIPFTSYPPPEVTWFKDDKPMKPDKRIKIDVLEDKTVVSIDHEAVREDMGQYKLKVKNDLGEDTVNIPVTVIDVPKKPRNLQILDVQADNVTISWEPPVDDGGTDITGERIIPAIEGYIIEKNNIKEPKVWVKVSATKSLKFTVLNLIEGDEYHFRIFATNKIGPSEPLMTEKPVKCKRPKIPPKIELLNQYKDGVEVCAGEQLELEIPFSANPMPDVVWKKDGKPIKASNRVKMVTEEDKTVLTIPETERGDLGKYAVTLKNELGEDTAEIPVNVVDKPNPPRDLKVTDVREDQMTLSWKAPDDCNGAPLLGYTIEKQDQADGSWQNVGNLPADATNHIVPDLHEGHDYHFRVCALNRIGTSVPLQTKKAIKAERRPAPPDVDLDAKYLEPIVLRGGETLNIVIPYTGNPPPSVEWMFNNQPFKKDRETFMENEHSIAKLTVKEVRRDDMGSYKLRLKNDLGRKDVDIKVTVIDHPLAPRDLKVVNVLADSMVIRWREPEEDGGSPVTGYVIDKALEDKKKWEQVTVVDGATLTCKIPGLVEGTKYHYRVAARNDIGEGPHVVTEKATLASRPPAPPDVDLDAKYLQPIVLRRGDTLNIDIPYSGNPDPTVAWCHDNKPYKEDLRAHMKDDDSVAKLTVEDVRRNDSGTYTLKLKNDLGSKDVDIKVTVIDHPKPPRDLKVTNIMADSMVIRWREPEEDGGSPISAYAVEKCDISDMDNWEEVDVVDHLTVNCKIPNLTEGHEYNFRVRARNDIGDSDPITTDHPIKAERPPAPPDFDLDAKYAGTITLKGGETLDVEIPFSGKPDPTVRWNHNGKPLTMGSDDRLNLDDTDFVARLTVTNVNRNDSGPYVMKLSNELGTKDCHLRVKVIDKPDMPTNLKATNIMPDSITIRWQEPLDDGGAPVTGYLVEKAGVDKDDWEEVGITDSCNMKVPNLTEGQEYHFRVTAKNDIGDSDPLETTKPIKADSPPAAPDCYLDAKYMGVVTIRGGETLYLEVPFSGKPDPEVDWFHKGNPINEDGRTTIDNSEQVARLKVEDARLEDGGLYSLRLMNKLGSKDAQIKVKVIDVPKPPKDLRVTDVREDRMTLRWKEPESDCGCPITGYIVEYSGIDKDDWTVVGECTAMNFTVLHLIEGEEYFFKVRAVNEVGKGEPNETVQPVRAERPPAPPAAYIDNDTVTVEAGDDLVIEVPFDGFPIPEISWIINGHMVTAEDEGVITEITPDNVAVLSIPRVQKDDGGVFQIRLKNDLGRDQKSINVIVLGAPGRPEHLNPTDVTEDSVTLKWQRPRDNGGSPITSYVVEKRTHPDGEWEAVEATDETTFTVRELTEGNEYYFRVFAENKYGLGYPAETEEATLCKCPFEKPEYTLGAEYKKPVYVEKGGTLHLDIAFFGDPEPSASWNFKDLAKGRDHQLFTDHRTNIHQHYHIHPERAGYVATIIRNKMEKKDEGTYWLHLKNLAGEEAIPIEVLVMDVPLPPRDLKVVEVSAESMTVHWKPPEDDGGTELTGYIVEDKDNSRRTWRRVAVVPPEQYSAEIPNLIEGFLYLYRVFAENKMGLSEPCEMHRPVEAANDFIEPGQPSMPEVYDVRPTACELEWDPPSDDGGAPVTEYIVEGKLVTSTRWVKVNKNPVTEPNYSVKGLNEGADYEFRIVAVNKAGLGEPGPPSDIITAKSPYDPPGIPGSPDIISVHGDCVELEWTKPRRDGGKPITNYIIEMRPVMSRTWTKAKTGPIADTFCKVPNLETGGEFVFRVVAENEIGAGKPSQPTKSVLCGDGPQVIQELSDVNIAVGQKLLLKCKINGEPTPEIKWYKDGRELFDGRRFKLKYRDSIAQLMMDKVYDSEAGKYSCSGTNELGTAKTSCHVTVSAKPKKLLKRQNTMTIELDDFVEVDDDDYSRESPIHEEEEEEEELESGRGDVAFIKPVFKKKLSDINCSEGGAVKLTCVVSGVPRPEVVWLRNGQPIQDADDYRYIVDGESNSLIIKEVFPEDVGLYSVRASNVGGSVACDAMLTVDGEDEEDTNAPRFRKLMKDCEVCENESASFTVKISGRPQPEVSWFVNETMIVPDNRKYTVTDDGDMCTLTVNQCSMRDADNYACKAVNEAGEITCHADLIVNPAGRVRRRDEPEYPPEFLEEIEDETVVEGDEVTFTCSYRGNPDPDLQWFRNGRYLTPTKDLSIKVVGNRCTFIIREAFPEDSGTYTCQITNELGQATTSAMLLVEEEDDVRRPPKMAPSFSERFHDLEIYEGYEATFSCKIVGVPRPDVIWYFNNKKVDTTDPQFRFFQKGFRFQMSIPNASMNQSGEVVCKAKNSEGSDFCSAELIVHEGSGEKGKSAVPQFARKLKDSEVMEGAEGMLDVRVHPDFNLDELKIQWFKNGAEIYPDGHFEMLHDDTGQFSLLIHNATPADRGQYMCEVSNPAGKAACVADIVVDVVDQHGRLLRGHRVVDGEVKIRRATGDDDDYGRHRRVKFIEEPPATPNKPEVSNIRDTSCYLSWRALPYRAGENLTYTVEYRDANARNWRLLKQALTDPWLNVDILKPEFDYMFRIRAENMFGVSDPSPHASVRRSPSDLAHRKGDIPSYDRDIDYGWDVPPKPYVEGPPMFRGPDENMYVAEHQEAQLGMFVYGWPRPEVEWFFNGQPLQMGDKHKMHWESATSRQVLTVNDVLLEDIGTYMIVASNEYGKCARNIVVELAEPPCFIEPLKDKSIIERWGGRMDCRVDGIPYPEIKWFKDWHPITNSERIEITEVPPDNHGLTIRHAIMRDEGMYTCVAKNIAGEVHTHCSLTVEPEPLDYLGLDIELANKKVAPKKHKCNDFYDTVGDLGCGDFSEVKKVVERTSGREFAAKFYDTPDENKENAKHEIEVLGHLHHGNIPTLHDAFESQNAVVMVQELCDGGNVFDRLADKPSYTENEVALYLKQLLDAVKYMHSKHYVHLDLKPENLMFHHADSPELKLIDFGNARQLKPGEKVEVDRFNPEFVAPEILTGRNIGTGADMWSIGTIAYAMLTGLSPFLGDCDRDTINNVKHADWDFDPQAFRDVSDKAKDFINRLLVDAPELRMTAKDAAEHPFIRGLKSPDRGEKLDAEQLRNFQNRRKDLVDKTCVRVEPGHWDLDQKLSENAGYMLKHFPWSTAYTHGPDTTLVQLKDPQYTSRLRGYLEDTMWSWRWHSKGLYSEKARPSVHERRRILDIQDEAEDDRGVSTRVQISNLAMRRRLHGEGHAPVFREKLHDTSFRANVAVTLKCVVVGNPLPNVSWYRNDERLSMGGQDLDINLTIDGVATLLMPHPTQFAAGVYKVVARNSFGESTCWARLRLGETPDMPSRPQVVQIAPNEAFLEWDAPKFDGNSDIQTYRVDYRKPREERWTMASDTVEEEFTVVTGLIPNTPYRFRSCAKNQFGYGPYSFSSIEMRTPMPGEPKLKIERSKAHLIKEAMHRKSLSGMTTVAYDTEFTPVPLQEADPENNYVFRENIFVGRFCAVHKCIDSRDQTHRAAKIFPYTAGTRAIVLREFEAMRRLSHGNVVRLHEAFLTDDYAVLVLDKLEGGELLKCLCWHDEYTEELVAKIVRQLLDALQYLQYHGIVHLDLQPDNIMMVSRRLHTIKLADFGSARTLREPTLGDEDIDSDCPLEFMAPEVANYEAVSLQADVWGVGVLAFIMLSGVSPFLGEDDRETMDNISFVRYDYRDFYRNVTQEAFRFVQQLLRRNPMKRLTVEECLEHRWMQVTDVMTRQRESTSFFTNKLRIFAQEYNLCRKESATRNYDLLHAFGSLTRASSVDSVMSGFD</sequence>
<feature type="domain" description="Fibronectin type-III" evidence="10">
    <location>
        <begin position="1317"/>
        <end position="1413"/>
    </location>
</feature>
<dbReference type="SUPFAM" id="SSF56112">
    <property type="entry name" value="Protein kinase-like (PK-like)"/>
    <property type="match status" value="2"/>
</dbReference>
<feature type="domain" description="Protein kinase" evidence="8">
    <location>
        <begin position="4095"/>
        <end position="4350"/>
    </location>
</feature>
<keyword evidence="4 6" id="KW-0067">ATP-binding</keyword>
<dbReference type="SUPFAM" id="SSF49265">
    <property type="entry name" value="Fibronectin type III"/>
    <property type="match status" value="8"/>
</dbReference>
<feature type="domain" description="Protein kinase" evidence="8">
    <location>
        <begin position="3450"/>
        <end position="3703"/>
    </location>
</feature>
<dbReference type="PROSITE" id="PS50835">
    <property type="entry name" value="IG_LIKE"/>
    <property type="match status" value="18"/>
</dbReference>
<keyword evidence="3 6" id="KW-0547">Nucleotide-binding</keyword>
<dbReference type="InterPro" id="IPR017441">
    <property type="entry name" value="Protein_kinase_ATP_BS"/>
</dbReference>
<dbReference type="CDD" id="cd05748">
    <property type="entry name" value="Ig_Titin_like"/>
    <property type="match status" value="1"/>
</dbReference>
<feature type="domain" description="Fibronectin type-III" evidence="10">
    <location>
        <begin position="2317"/>
        <end position="2412"/>
    </location>
</feature>
<dbReference type="PROSITE" id="PS00108">
    <property type="entry name" value="PROTEIN_KINASE_ST"/>
    <property type="match status" value="1"/>
</dbReference>
<feature type="domain" description="Fibronectin type-III" evidence="10">
    <location>
        <begin position="1120"/>
        <end position="1216"/>
    </location>
</feature>
<evidence type="ECO:0000256" key="7">
    <source>
        <dbReference type="SAM" id="MobiDB-lite"/>
    </source>
</evidence>
<evidence type="ECO:0000256" key="2">
    <source>
        <dbReference type="ARBA" id="ARBA00022737"/>
    </source>
</evidence>
<evidence type="ECO:0000313" key="12">
    <source>
        <dbReference type="RefSeq" id="XP_014667688.1"/>
    </source>
</evidence>
<keyword evidence="2" id="KW-0677">Repeat</keyword>
<dbReference type="SUPFAM" id="SSF48726">
    <property type="entry name" value="Immunoglobulin"/>
    <property type="match status" value="20"/>
</dbReference>
<dbReference type="InterPro" id="IPR007110">
    <property type="entry name" value="Ig-like_dom"/>
</dbReference>
<dbReference type="InterPro" id="IPR003599">
    <property type="entry name" value="Ig_sub"/>
</dbReference>
<dbReference type="PANTHER" id="PTHR14340">
    <property type="entry name" value="MICROFIBRIL-ASSOCIATED GLYCOPROTEIN 3"/>
    <property type="match status" value="1"/>
</dbReference>
<evidence type="ECO:0000256" key="6">
    <source>
        <dbReference type="PROSITE-ProRule" id="PRU10141"/>
    </source>
</evidence>
<dbReference type="RefSeq" id="XP_014667688.1">
    <property type="nucleotide sequence ID" value="XM_014812202.1"/>
</dbReference>
<dbReference type="InterPro" id="IPR011009">
    <property type="entry name" value="Kinase-like_dom_sf"/>
</dbReference>
<feature type="binding site" evidence="6">
    <location>
        <position position="3479"/>
    </location>
    <ligand>
        <name>ATP</name>
        <dbReference type="ChEBI" id="CHEBI:30616"/>
    </ligand>
</feature>
<feature type="region of interest" description="Disordered" evidence="7">
    <location>
        <begin position="1397"/>
        <end position="1418"/>
    </location>
</feature>
<feature type="domain" description="Fibronectin type-III" evidence="10">
    <location>
        <begin position="923"/>
        <end position="1018"/>
    </location>
</feature>
<evidence type="ECO:0000259" key="9">
    <source>
        <dbReference type="PROSITE" id="PS50835"/>
    </source>
</evidence>
<dbReference type="Gene3D" id="3.30.200.20">
    <property type="entry name" value="Phosphorylase Kinase, domain 1"/>
    <property type="match status" value="1"/>
</dbReference>
<name>A0ABM1E667_PRICU</name>
<feature type="domain" description="Ig-like" evidence="9">
    <location>
        <begin position="2413"/>
        <end position="2503"/>
    </location>
</feature>
<dbReference type="CDD" id="cd00063">
    <property type="entry name" value="FN3"/>
    <property type="match status" value="15"/>
</dbReference>
<dbReference type="InterPro" id="IPR000719">
    <property type="entry name" value="Prot_kinase_dom"/>
</dbReference>
<dbReference type="Gene3D" id="2.60.40.10">
    <property type="entry name" value="Immunoglobulins"/>
    <property type="match status" value="35"/>
</dbReference>
<dbReference type="SMART" id="SM00409">
    <property type="entry name" value="IG"/>
    <property type="match status" value="20"/>
</dbReference>
<feature type="domain" description="Fibronectin type-III" evidence="10">
    <location>
        <begin position="319"/>
        <end position="414"/>
    </location>
</feature>
<dbReference type="Proteomes" id="UP000695022">
    <property type="component" value="Unplaced"/>
</dbReference>
<evidence type="ECO:0000256" key="5">
    <source>
        <dbReference type="ARBA" id="ARBA00023319"/>
    </source>
</evidence>
<dbReference type="PANTHER" id="PTHR14340:SF9">
    <property type="entry name" value="FIBRONECTIN TYPE-III DOMAIN-CONTAINING PROTEIN"/>
    <property type="match status" value="1"/>
</dbReference>
<dbReference type="InterPro" id="IPR013098">
    <property type="entry name" value="Ig_I-set"/>
</dbReference>
<feature type="domain" description="Ig-like" evidence="9">
    <location>
        <begin position="221"/>
        <end position="308"/>
    </location>
</feature>
<dbReference type="Pfam" id="PF00041">
    <property type="entry name" value="fn3"/>
    <property type="match status" value="15"/>
</dbReference>
<dbReference type="InterPro" id="IPR003961">
    <property type="entry name" value="FN3_dom"/>
</dbReference>
<evidence type="ECO:0000256" key="4">
    <source>
        <dbReference type="ARBA" id="ARBA00022840"/>
    </source>
</evidence>
<feature type="domain" description="Fibronectin type-III" evidence="10">
    <location>
        <begin position="511"/>
        <end position="615"/>
    </location>
</feature>